<feature type="region of interest" description="Disordered" evidence="1">
    <location>
        <begin position="335"/>
        <end position="401"/>
    </location>
</feature>
<comment type="caution">
    <text evidence="3">The sequence shown here is derived from an EMBL/GenBank/DDBJ whole genome shotgun (WGS) entry which is preliminary data.</text>
</comment>
<name>A0ABN8E3H3_9VIBR</name>
<evidence type="ECO:0000313" key="3">
    <source>
        <dbReference type="EMBL" id="CAH0539089.1"/>
    </source>
</evidence>
<keyword evidence="2" id="KW-0732">Signal</keyword>
<proteinExistence type="predicted"/>
<evidence type="ECO:0000256" key="2">
    <source>
        <dbReference type="SAM" id="SignalP"/>
    </source>
</evidence>
<protein>
    <recommendedName>
        <fullName evidence="5">DUF2066 domain-containing protein</fullName>
    </recommendedName>
</protein>
<accession>A0ABN8E3H3</accession>
<keyword evidence="4" id="KW-1185">Reference proteome</keyword>
<organism evidence="3 4">
    <name type="scientific">Vibrio marisflavi CECT 7928</name>
    <dbReference type="NCBI Taxonomy" id="634439"/>
    <lineage>
        <taxon>Bacteria</taxon>
        <taxon>Pseudomonadati</taxon>
        <taxon>Pseudomonadota</taxon>
        <taxon>Gammaproteobacteria</taxon>
        <taxon>Vibrionales</taxon>
        <taxon>Vibrionaceae</taxon>
        <taxon>Vibrio</taxon>
    </lineage>
</organism>
<feature type="compositionally biased region" description="Polar residues" evidence="1">
    <location>
        <begin position="377"/>
        <end position="400"/>
    </location>
</feature>
<reference evidence="3" key="1">
    <citation type="submission" date="2021-11" db="EMBL/GenBank/DDBJ databases">
        <authorList>
            <person name="Rodrigo-Torres L."/>
            <person name="Arahal R. D."/>
            <person name="Lucena T."/>
        </authorList>
    </citation>
    <scope>NUCLEOTIDE SEQUENCE</scope>
    <source>
        <strain evidence="3">CECT 7928</strain>
    </source>
</reference>
<feature type="compositionally biased region" description="Low complexity" evidence="1">
    <location>
        <begin position="345"/>
        <end position="376"/>
    </location>
</feature>
<feature type="chain" id="PRO_5047123714" description="DUF2066 domain-containing protein" evidence="2">
    <location>
        <begin position="19"/>
        <end position="418"/>
    </location>
</feature>
<evidence type="ECO:0000256" key="1">
    <source>
        <dbReference type="SAM" id="MobiDB-lite"/>
    </source>
</evidence>
<feature type="signal peptide" evidence="2">
    <location>
        <begin position="1"/>
        <end position="18"/>
    </location>
</feature>
<gene>
    <name evidence="3" type="ORF">VMF7928_01887</name>
</gene>
<dbReference type="InterPro" id="IPR018642">
    <property type="entry name" value="DUF2066"/>
</dbReference>
<sequence>MRNLVLLVMMLLALPAYALTKVDLYSSQVLLGKDAKDAKVADSNARVQGMKNVIIRASGDPNAASNEIIAKALNNSSRYITQISYSTEDQNTYLDMMFGAPQIRSLLTQAQLPFWPSMRPNILLWVIEDNGYERQIDWEHSNSPVLKEIRETAQQRGLPLTVPVGDFDDITGTSASDFWGGFVIPMSKASQRYPADAVLVVKVEQGGRLSWTLYDQKPASMIDTTAVPVTGSDSGDDAGTQMVNEISNYYAKKSGVVIASESSESVKTQFTNINTAQDFFKLEEKLKGLTSVASLDVLSIQGTTVMFRVHLLAPVDSFEQEVSRMGGVTKIDADDLQQPADGSLDPNSPVSVDPASPASTGGESSSQIDTQNSSSSELSDNQYVVDTTADSTEKALSNDGSVVPVQPVNRVLAYKWQN</sequence>
<dbReference type="Pfam" id="PF09839">
    <property type="entry name" value="DUF2066"/>
    <property type="match status" value="1"/>
</dbReference>
<dbReference type="Proteomes" id="UP000838748">
    <property type="component" value="Unassembled WGS sequence"/>
</dbReference>
<dbReference type="RefSeq" id="WP_237361212.1">
    <property type="nucleotide sequence ID" value="NZ_CAKLDM010000002.1"/>
</dbReference>
<dbReference type="EMBL" id="CAKLDM010000002">
    <property type="protein sequence ID" value="CAH0539089.1"/>
    <property type="molecule type" value="Genomic_DNA"/>
</dbReference>
<evidence type="ECO:0000313" key="4">
    <source>
        <dbReference type="Proteomes" id="UP000838748"/>
    </source>
</evidence>
<evidence type="ECO:0008006" key="5">
    <source>
        <dbReference type="Google" id="ProtNLM"/>
    </source>
</evidence>